<evidence type="ECO:0000313" key="9">
    <source>
        <dbReference type="Proteomes" id="UP000327118"/>
    </source>
</evidence>
<dbReference type="InterPro" id="IPR000891">
    <property type="entry name" value="PYR_CT"/>
</dbReference>
<dbReference type="EMBL" id="ML739264">
    <property type="protein sequence ID" value="KAE8349899.1"/>
    <property type="molecule type" value="Genomic_DNA"/>
</dbReference>
<accession>A0A5N6YZQ2</accession>
<evidence type="ECO:0000259" key="7">
    <source>
        <dbReference type="PROSITE" id="PS50991"/>
    </source>
</evidence>
<dbReference type="Proteomes" id="UP000327118">
    <property type="component" value="Unassembled WGS sequence"/>
</dbReference>
<evidence type="ECO:0000256" key="3">
    <source>
        <dbReference type="ARBA" id="ARBA00012910"/>
    </source>
</evidence>
<dbReference type="CDD" id="cd07938">
    <property type="entry name" value="DRE_TIM_HMGL"/>
    <property type="match status" value="1"/>
</dbReference>
<keyword evidence="4" id="KW-0479">Metal-binding</keyword>
<evidence type="ECO:0000313" key="8">
    <source>
        <dbReference type="EMBL" id="KAE8349899.1"/>
    </source>
</evidence>
<dbReference type="EC" id="4.1.3.4" evidence="3"/>
<name>A0A5N6YZQ2_9EURO</name>
<dbReference type="PANTHER" id="PTHR42738:SF17">
    <property type="entry name" value="HYDROXYMETHYLGLUTARYL-COA LYASE"/>
    <property type="match status" value="1"/>
</dbReference>
<comment type="pathway">
    <text evidence="1">Metabolic intermediate metabolism; (S)-3-hydroxy-3-methylglutaryl-CoA degradation; acetoacetate from (S)-3-hydroxy-3-methylglutaryl-CoA: step 1/1.</text>
</comment>
<dbReference type="SUPFAM" id="SSF51569">
    <property type="entry name" value="Aldolase"/>
    <property type="match status" value="1"/>
</dbReference>
<dbReference type="SUPFAM" id="SSF52096">
    <property type="entry name" value="ClpP/crotonase"/>
    <property type="match status" value="1"/>
</dbReference>
<gene>
    <name evidence="8" type="ORF">BDV28DRAFT_151458</name>
</gene>
<feature type="domain" description="Pyruvate carboxyltransferase" evidence="7">
    <location>
        <begin position="8"/>
        <end position="281"/>
    </location>
</feature>
<dbReference type="PROSITE" id="PS50991">
    <property type="entry name" value="PYR_CT"/>
    <property type="match status" value="1"/>
</dbReference>
<dbReference type="Gene3D" id="3.90.226.10">
    <property type="entry name" value="2-enoyl-CoA Hydratase, Chain A, domain 1"/>
    <property type="match status" value="1"/>
</dbReference>
<evidence type="ECO:0000256" key="1">
    <source>
        <dbReference type="ARBA" id="ARBA00005143"/>
    </source>
</evidence>
<evidence type="ECO:0000256" key="6">
    <source>
        <dbReference type="ARBA" id="ARBA00049877"/>
    </source>
</evidence>
<dbReference type="InterPro" id="IPR043594">
    <property type="entry name" value="HMGL"/>
</dbReference>
<keyword evidence="5" id="KW-0456">Lyase</keyword>
<dbReference type="Pfam" id="PF00682">
    <property type="entry name" value="HMGL-like"/>
    <property type="match status" value="1"/>
</dbReference>
<evidence type="ECO:0000256" key="2">
    <source>
        <dbReference type="ARBA" id="ARBA00009405"/>
    </source>
</evidence>
<sequence>MKDPRGAVRIVEVGPRDGLQSIKDPVPTRVKVELIRRLRQTGLRTIELTSVVSPRAIPQLADCRDVLRMEDIKSLQREPNLRLPVLVPNIKGLDIALQYDVKEVAVFVSATEGFSKANINCTVTEGLERARNIAAKAIDCGLAVRGYVSCIFSDPFDGSTAPSAVLDCVRALQEMGCYEISLGDTLGVGCPDKVRSLLAYLEGNHISLDLLAGHFHDTYGQAVANAWEAYNCGLRVFDSSISGLGGCPYAPGAKGNVATEDLAYMFHNAGIDTGLDMLKLVETGLWISERLSRENASRAGIALANTYGLVSLPRHTEHMPSNPAPLWSPVKSKGNLLTYRAGSNFKIVLNRPKRGNTLTQNMIADLARIIENCSKDPSLSNIIITATGRFFCMGVNLGKSKPFVPQDAFSDLQVKPFTVILEKIHRSPKTTIVCLNGPAFGGGVDLAIACDVGIRIRSATLILSEARFKQGENAVSGLRGAFTRNTIFSTRSATAERLNSLGLMSEIVDDPRQLQDGLDNLLVRLNCSKSAKPRVSREFARLTREHVGREGQAATLDEIVFQITKPDVDRDDDMEVLHGGHSDDWKRALKRVWGPGRQRRTSMRGL</sequence>
<keyword evidence="9" id="KW-1185">Reference proteome</keyword>
<organism evidence="8 9">
    <name type="scientific">Aspergillus coremiiformis</name>
    <dbReference type="NCBI Taxonomy" id="138285"/>
    <lineage>
        <taxon>Eukaryota</taxon>
        <taxon>Fungi</taxon>
        <taxon>Dikarya</taxon>
        <taxon>Ascomycota</taxon>
        <taxon>Pezizomycotina</taxon>
        <taxon>Eurotiomycetes</taxon>
        <taxon>Eurotiomycetidae</taxon>
        <taxon>Eurotiales</taxon>
        <taxon>Aspergillaceae</taxon>
        <taxon>Aspergillus</taxon>
        <taxon>Aspergillus subgen. Circumdati</taxon>
    </lineage>
</organism>
<dbReference type="PANTHER" id="PTHR42738">
    <property type="entry name" value="HYDROXYMETHYLGLUTARYL-COA LYASE"/>
    <property type="match status" value="1"/>
</dbReference>
<dbReference type="InterPro" id="IPR029045">
    <property type="entry name" value="ClpP/crotonase-like_dom_sf"/>
</dbReference>
<comment type="catalytic activity">
    <reaction evidence="6">
        <text>(3S)-3-hydroxy-3-methylglutaryl-CoA = acetoacetate + acetyl-CoA</text>
        <dbReference type="Rhea" id="RHEA:24404"/>
        <dbReference type="ChEBI" id="CHEBI:13705"/>
        <dbReference type="ChEBI" id="CHEBI:43074"/>
        <dbReference type="ChEBI" id="CHEBI:57288"/>
        <dbReference type="EC" id="4.1.3.4"/>
    </reaction>
</comment>
<proteinExistence type="inferred from homology"/>
<dbReference type="GO" id="GO:0004419">
    <property type="term" value="F:hydroxymethylglutaryl-CoA lyase activity"/>
    <property type="evidence" value="ECO:0007669"/>
    <property type="project" value="UniProtKB-EC"/>
</dbReference>
<dbReference type="InterPro" id="IPR001753">
    <property type="entry name" value="Enoyl-CoA_hydra/iso"/>
</dbReference>
<dbReference type="OrthoDB" id="10253869at2759"/>
<dbReference type="GO" id="GO:0046872">
    <property type="term" value="F:metal ion binding"/>
    <property type="evidence" value="ECO:0007669"/>
    <property type="project" value="UniProtKB-KW"/>
</dbReference>
<dbReference type="GO" id="GO:0006552">
    <property type="term" value="P:L-leucine catabolic process"/>
    <property type="evidence" value="ECO:0007669"/>
    <property type="project" value="TreeGrafter"/>
</dbReference>
<dbReference type="FunFam" id="3.20.20.70:FF:000201">
    <property type="entry name" value="Hydroxymethylglutaryl-CoA lyase"/>
    <property type="match status" value="1"/>
</dbReference>
<comment type="similarity">
    <text evidence="2">Belongs to the HMG-CoA lyase family.</text>
</comment>
<evidence type="ECO:0000256" key="4">
    <source>
        <dbReference type="ARBA" id="ARBA00022723"/>
    </source>
</evidence>
<dbReference type="Gene3D" id="3.20.20.70">
    <property type="entry name" value="Aldolase class I"/>
    <property type="match status" value="1"/>
</dbReference>
<dbReference type="Pfam" id="PF00378">
    <property type="entry name" value="ECH_1"/>
    <property type="match status" value="1"/>
</dbReference>
<dbReference type="GO" id="GO:0046951">
    <property type="term" value="P:ketone body biosynthetic process"/>
    <property type="evidence" value="ECO:0007669"/>
    <property type="project" value="TreeGrafter"/>
</dbReference>
<dbReference type="AlphaFoldDB" id="A0A5N6YZQ2"/>
<dbReference type="CDD" id="cd06558">
    <property type="entry name" value="crotonase-like"/>
    <property type="match status" value="1"/>
</dbReference>
<dbReference type="NCBIfam" id="NF004283">
    <property type="entry name" value="PRK05692.1"/>
    <property type="match status" value="1"/>
</dbReference>
<dbReference type="InterPro" id="IPR013785">
    <property type="entry name" value="Aldolase_TIM"/>
</dbReference>
<protein>
    <recommendedName>
        <fullName evidence="3">hydroxymethylglutaryl-CoA lyase</fullName>
        <ecNumber evidence="3">4.1.3.4</ecNumber>
    </recommendedName>
</protein>
<reference evidence="9" key="1">
    <citation type="submission" date="2019-04" db="EMBL/GenBank/DDBJ databases">
        <title>Friends and foes A comparative genomics studyof 23 Aspergillus species from section Flavi.</title>
        <authorList>
            <consortium name="DOE Joint Genome Institute"/>
            <person name="Kjaerbolling I."/>
            <person name="Vesth T."/>
            <person name="Frisvad J.C."/>
            <person name="Nybo J.L."/>
            <person name="Theobald S."/>
            <person name="Kildgaard S."/>
            <person name="Isbrandt T."/>
            <person name="Kuo A."/>
            <person name="Sato A."/>
            <person name="Lyhne E.K."/>
            <person name="Kogle M.E."/>
            <person name="Wiebenga A."/>
            <person name="Kun R.S."/>
            <person name="Lubbers R.J."/>
            <person name="Makela M.R."/>
            <person name="Barry K."/>
            <person name="Chovatia M."/>
            <person name="Clum A."/>
            <person name="Daum C."/>
            <person name="Haridas S."/>
            <person name="He G."/>
            <person name="LaButti K."/>
            <person name="Lipzen A."/>
            <person name="Mondo S."/>
            <person name="Riley R."/>
            <person name="Salamov A."/>
            <person name="Simmons B.A."/>
            <person name="Magnuson J.K."/>
            <person name="Henrissat B."/>
            <person name="Mortensen U.H."/>
            <person name="Larsen T.O."/>
            <person name="Devries R.P."/>
            <person name="Grigoriev I.V."/>
            <person name="Machida M."/>
            <person name="Baker S.E."/>
            <person name="Andersen M.R."/>
        </authorList>
    </citation>
    <scope>NUCLEOTIDE SEQUENCE [LARGE SCALE GENOMIC DNA]</scope>
    <source>
        <strain evidence="9">CBS 553.77</strain>
    </source>
</reference>
<evidence type="ECO:0000256" key="5">
    <source>
        <dbReference type="ARBA" id="ARBA00023239"/>
    </source>
</evidence>
<dbReference type="UniPathway" id="UPA00896">
    <property type="reaction ID" value="UER00863"/>
</dbReference>